<proteinExistence type="predicted"/>
<feature type="transmembrane region" description="Helical" evidence="1">
    <location>
        <begin position="12"/>
        <end position="30"/>
    </location>
</feature>
<protein>
    <submittedName>
        <fullName evidence="2">Uncharacterized protein</fullName>
    </submittedName>
</protein>
<organism evidence="2">
    <name type="scientific">Arundo donax</name>
    <name type="common">Giant reed</name>
    <name type="synonym">Donax arundinaceus</name>
    <dbReference type="NCBI Taxonomy" id="35708"/>
    <lineage>
        <taxon>Eukaryota</taxon>
        <taxon>Viridiplantae</taxon>
        <taxon>Streptophyta</taxon>
        <taxon>Embryophyta</taxon>
        <taxon>Tracheophyta</taxon>
        <taxon>Spermatophyta</taxon>
        <taxon>Magnoliopsida</taxon>
        <taxon>Liliopsida</taxon>
        <taxon>Poales</taxon>
        <taxon>Poaceae</taxon>
        <taxon>PACMAD clade</taxon>
        <taxon>Arundinoideae</taxon>
        <taxon>Arundineae</taxon>
        <taxon>Arundo</taxon>
    </lineage>
</organism>
<keyword evidence="1" id="KW-1133">Transmembrane helix</keyword>
<evidence type="ECO:0000256" key="1">
    <source>
        <dbReference type="SAM" id="Phobius"/>
    </source>
</evidence>
<dbReference type="AlphaFoldDB" id="A0A0A9EUK1"/>
<dbReference type="EMBL" id="GBRH01198188">
    <property type="protein sequence ID" value="JAD99707.1"/>
    <property type="molecule type" value="Transcribed_RNA"/>
</dbReference>
<reference evidence="2" key="2">
    <citation type="journal article" date="2015" name="Data Brief">
        <title>Shoot transcriptome of the giant reed, Arundo donax.</title>
        <authorList>
            <person name="Barrero R.A."/>
            <person name="Guerrero F.D."/>
            <person name="Moolhuijzen P."/>
            <person name="Goolsby J.A."/>
            <person name="Tidwell J."/>
            <person name="Bellgard S.E."/>
            <person name="Bellgard M.I."/>
        </authorList>
    </citation>
    <scope>NUCLEOTIDE SEQUENCE</scope>
    <source>
        <tissue evidence="2">Shoot tissue taken approximately 20 cm above the soil surface</tissue>
    </source>
</reference>
<keyword evidence="1" id="KW-0472">Membrane</keyword>
<evidence type="ECO:0000313" key="2">
    <source>
        <dbReference type="EMBL" id="JAD99707.1"/>
    </source>
</evidence>
<sequence length="31" mass="3084">MFSNSAWCGPVISLISLGAGCCVKAIAAILS</sequence>
<name>A0A0A9EUK1_ARUDO</name>
<reference evidence="2" key="1">
    <citation type="submission" date="2014-09" db="EMBL/GenBank/DDBJ databases">
        <authorList>
            <person name="Magalhaes I.L.F."/>
            <person name="Oliveira U."/>
            <person name="Santos F.R."/>
            <person name="Vidigal T.H.D.A."/>
            <person name="Brescovit A.D."/>
            <person name="Santos A.J."/>
        </authorList>
    </citation>
    <scope>NUCLEOTIDE SEQUENCE</scope>
    <source>
        <tissue evidence="2">Shoot tissue taken approximately 20 cm above the soil surface</tissue>
    </source>
</reference>
<accession>A0A0A9EUK1</accession>
<keyword evidence="1" id="KW-0812">Transmembrane</keyword>